<evidence type="ECO:0000313" key="5">
    <source>
        <dbReference type="EMBL" id="QHT68162.1"/>
    </source>
</evidence>
<gene>
    <name evidence="5" type="primary">scpB</name>
    <name evidence="5" type="ORF">GXP67_16690</name>
</gene>
<keyword evidence="1" id="KW-0963">Cytoplasm</keyword>
<dbReference type="Gene3D" id="1.10.10.10">
    <property type="entry name" value="Winged helix-like DNA-binding domain superfamily/Winged helix DNA-binding domain"/>
    <property type="match status" value="2"/>
</dbReference>
<dbReference type="GO" id="GO:0051301">
    <property type="term" value="P:cell division"/>
    <property type="evidence" value="ECO:0007669"/>
    <property type="project" value="UniProtKB-KW"/>
</dbReference>
<dbReference type="InterPro" id="IPR036388">
    <property type="entry name" value="WH-like_DNA-bd_sf"/>
</dbReference>
<dbReference type="InterPro" id="IPR036390">
    <property type="entry name" value="WH_DNA-bd_sf"/>
</dbReference>
<name>A0A6C0GKI2_9BACT</name>
<sequence>MNFLQNHIEALIFCSSAPMKIDEIHSCLNEMLETEIPLSDISNSLQTLLDKYSSDDFSFQIYHIADGYQFLSKPAYQASIQVLLKQKSKKRLSTAALETLSIIAYKQPVTKTEIEQVRGVSCDYALQKLLDKELIVIKGKSDAVGRPLLYGTSQKFIEYFGLNSLKDLPQPKDFAASDNEIGQTSE</sequence>
<organism evidence="5 6">
    <name type="scientific">Rhodocytophaga rosea</name>
    <dbReference type="NCBI Taxonomy" id="2704465"/>
    <lineage>
        <taxon>Bacteria</taxon>
        <taxon>Pseudomonadati</taxon>
        <taxon>Bacteroidota</taxon>
        <taxon>Cytophagia</taxon>
        <taxon>Cytophagales</taxon>
        <taxon>Rhodocytophagaceae</taxon>
        <taxon>Rhodocytophaga</taxon>
    </lineage>
</organism>
<dbReference type="AlphaFoldDB" id="A0A6C0GKI2"/>
<dbReference type="GO" id="GO:0051304">
    <property type="term" value="P:chromosome separation"/>
    <property type="evidence" value="ECO:0007669"/>
    <property type="project" value="InterPro"/>
</dbReference>
<evidence type="ECO:0000256" key="1">
    <source>
        <dbReference type="ARBA" id="ARBA00022490"/>
    </source>
</evidence>
<dbReference type="PANTHER" id="PTHR34298">
    <property type="entry name" value="SEGREGATION AND CONDENSATION PROTEIN B"/>
    <property type="match status" value="1"/>
</dbReference>
<evidence type="ECO:0000256" key="3">
    <source>
        <dbReference type="ARBA" id="ARBA00022829"/>
    </source>
</evidence>
<dbReference type="Pfam" id="PF04079">
    <property type="entry name" value="SMC_ScpB"/>
    <property type="match status" value="1"/>
</dbReference>
<dbReference type="SUPFAM" id="SSF46785">
    <property type="entry name" value="Winged helix' DNA-binding domain"/>
    <property type="match status" value="2"/>
</dbReference>
<proteinExistence type="predicted"/>
<reference evidence="5 6" key="1">
    <citation type="submission" date="2020-01" db="EMBL/GenBank/DDBJ databases">
        <authorList>
            <person name="Kim M.K."/>
        </authorList>
    </citation>
    <scope>NUCLEOTIDE SEQUENCE [LARGE SCALE GENOMIC DNA]</scope>
    <source>
        <strain evidence="5 6">172606-1</strain>
    </source>
</reference>
<keyword evidence="3" id="KW-0159">Chromosome partition</keyword>
<dbReference type="NCBIfam" id="TIGR00281">
    <property type="entry name" value="SMC-Scp complex subunit ScpB"/>
    <property type="match status" value="1"/>
</dbReference>
<dbReference type="EMBL" id="CP048222">
    <property type="protein sequence ID" value="QHT68162.1"/>
    <property type="molecule type" value="Genomic_DNA"/>
</dbReference>
<keyword evidence="6" id="KW-1185">Reference proteome</keyword>
<keyword evidence="4" id="KW-0131">Cell cycle</keyword>
<dbReference type="PIRSF" id="PIRSF019345">
    <property type="entry name" value="ScpB"/>
    <property type="match status" value="1"/>
</dbReference>
<dbReference type="Proteomes" id="UP000480178">
    <property type="component" value="Chromosome"/>
</dbReference>
<accession>A0A6C0GKI2</accession>
<dbReference type="InterPro" id="IPR005234">
    <property type="entry name" value="ScpB_csome_segregation"/>
</dbReference>
<evidence type="ECO:0000256" key="2">
    <source>
        <dbReference type="ARBA" id="ARBA00022618"/>
    </source>
</evidence>
<evidence type="ECO:0000256" key="4">
    <source>
        <dbReference type="ARBA" id="ARBA00023306"/>
    </source>
</evidence>
<keyword evidence="2" id="KW-0132">Cell division</keyword>
<protein>
    <submittedName>
        <fullName evidence="5">SMC-Scp complex subunit ScpB</fullName>
    </submittedName>
</protein>
<dbReference type="KEGG" id="rhoz:GXP67_16690"/>
<evidence type="ECO:0000313" key="6">
    <source>
        <dbReference type="Proteomes" id="UP000480178"/>
    </source>
</evidence>
<dbReference type="RefSeq" id="WP_162444180.1">
    <property type="nucleotide sequence ID" value="NZ_CP048222.1"/>
</dbReference>
<dbReference type="PANTHER" id="PTHR34298:SF2">
    <property type="entry name" value="SEGREGATION AND CONDENSATION PROTEIN B"/>
    <property type="match status" value="1"/>
</dbReference>